<proteinExistence type="predicted"/>
<name>A0A378HYY4_9GAMM</name>
<organism evidence="2 3">
    <name type="scientific">Legionella beliardensis</name>
    <dbReference type="NCBI Taxonomy" id="91822"/>
    <lineage>
        <taxon>Bacteria</taxon>
        <taxon>Pseudomonadati</taxon>
        <taxon>Pseudomonadota</taxon>
        <taxon>Gammaproteobacteria</taxon>
        <taxon>Legionellales</taxon>
        <taxon>Legionellaceae</taxon>
        <taxon>Legionella</taxon>
    </lineage>
</organism>
<dbReference type="RefSeq" id="WP_115301737.1">
    <property type="nucleotide sequence ID" value="NZ_CAAAHO010000006.1"/>
</dbReference>
<evidence type="ECO:0008006" key="4">
    <source>
        <dbReference type="Google" id="ProtNLM"/>
    </source>
</evidence>
<keyword evidence="3" id="KW-1185">Reference proteome</keyword>
<evidence type="ECO:0000256" key="1">
    <source>
        <dbReference type="SAM" id="SignalP"/>
    </source>
</evidence>
<keyword evidence="1" id="KW-0732">Signal</keyword>
<dbReference type="OrthoDB" id="5641438at2"/>
<sequence>MKKLLSTIFGISCFAMANLAFANGMPGSPCVGIDGKICNAGTQNCVCQQNKIGKWCRDVNGIRCHRGTRGCVCKD</sequence>
<dbReference type="EMBL" id="UGNV01000001">
    <property type="protein sequence ID" value="STX27952.1"/>
    <property type="molecule type" value="Genomic_DNA"/>
</dbReference>
<protein>
    <recommendedName>
        <fullName evidence="4">Neurogenic locus notch like protein</fullName>
    </recommendedName>
</protein>
<evidence type="ECO:0000313" key="3">
    <source>
        <dbReference type="Proteomes" id="UP000254968"/>
    </source>
</evidence>
<gene>
    <name evidence="2" type="ORF">NCTC13315_00474</name>
</gene>
<evidence type="ECO:0000313" key="2">
    <source>
        <dbReference type="EMBL" id="STX27952.1"/>
    </source>
</evidence>
<feature type="signal peptide" evidence="1">
    <location>
        <begin position="1"/>
        <end position="22"/>
    </location>
</feature>
<accession>A0A378HYY4</accession>
<dbReference type="Proteomes" id="UP000254968">
    <property type="component" value="Unassembled WGS sequence"/>
</dbReference>
<feature type="chain" id="PRO_5017061610" description="Neurogenic locus notch like protein" evidence="1">
    <location>
        <begin position="23"/>
        <end position="75"/>
    </location>
</feature>
<reference evidence="2 3" key="1">
    <citation type="submission" date="2018-06" db="EMBL/GenBank/DDBJ databases">
        <authorList>
            <consortium name="Pathogen Informatics"/>
            <person name="Doyle S."/>
        </authorList>
    </citation>
    <scope>NUCLEOTIDE SEQUENCE [LARGE SCALE GENOMIC DNA]</scope>
    <source>
        <strain evidence="2 3">NCTC13315</strain>
    </source>
</reference>
<dbReference type="AlphaFoldDB" id="A0A378HYY4"/>